<dbReference type="AlphaFoldDB" id="A0AAD9GJ48"/>
<name>A0AAD9GJ48_BABDI</name>
<protein>
    <submittedName>
        <fullName evidence="1">Uncharacterized protein</fullName>
    </submittedName>
</protein>
<dbReference type="EMBL" id="JAHBMH010000007">
    <property type="protein sequence ID" value="KAK1939490.1"/>
    <property type="molecule type" value="Genomic_DNA"/>
</dbReference>
<accession>A0AAD9GJ48</accession>
<reference evidence="1" key="1">
    <citation type="journal article" date="2014" name="Nucleic Acids Res.">
        <title>The evolutionary dynamics of variant antigen genes in Babesia reveal a history of genomic innovation underlying host-parasite interaction.</title>
        <authorList>
            <person name="Jackson A.P."/>
            <person name="Otto T.D."/>
            <person name="Darby A."/>
            <person name="Ramaprasad A."/>
            <person name="Xia D."/>
            <person name="Echaide I.E."/>
            <person name="Farber M."/>
            <person name="Gahlot S."/>
            <person name="Gamble J."/>
            <person name="Gupta D."/>
            <person name="Gupta Y."/>
            <person name="Jackson L."/>
            <person name="Malandrin L."/>
            <person name="Malas T.B."/>
            <person name="Moussa E."/>
            <person name="Nair M."/>
            <person name="Reid A.J."/>
            <person name="Sanders M."/>
            <person name="Sharma J."/>
            <person name="Tracey A."/>
            <person name="Quail M.A."/>
            <person name="Weir W."/>
            <person name="Wastling J.M."/>
            <person name="Hall N."/>
            <person name="Willadsen P."/>
            <person name="Lingelbach K."/>
            <person name="Shiels B."/>
            <person name="Tait A."/>
            <person name="Berriman M."/>
            <person name="Allred D.R."/>
            <person name="Pain A."/>
        </authorList>
    </citation>
    <scope>NUCLEOTIDE SEQUENCE</scope>
    <source>
        <strain evidence="1">1802A</strain>
    </source>
</reference>
<comment type="caution">
    <text evidence="1">The sequence shown here is derived from an EMBL/GenBank/DDBJ whole genome shotgun (WGS) entry which is preliminary data.</text>
</comment>
<proteinExistence type="predicted"/>
<gene>
    <name evidence="1" type="ORF">X943_000498</name>
</gene>
<reference evidence="1" key="2">
    <citation type="submission" date="2021-05" db="EMBL/GenBank/DDBJ databases">
        <authorList>
            <person name="Pain A."/>
        </authorList>
    </citation>
    <scope>NUCLEOTIDE SEQUENCE</scope>
    <source>
        <strain evidence="1">1802A</strain>
    </source>
</reference>
<dbReference type="Proteomes" id="UP001195914">
    <property type="component" value="Unassembled WGS sequence"/>
</dbReference>
<evidence type="ECO:0000313" key="2">
    <source>
        <dbReference type="Proteomes" id="UP001195914"/>
    </source>
</evidence>
<organism evidence="1 2">
    <name type="scientific">Babesia divergens</name>
    <dbReference type="NCBI Taxonomy" id="32595"/>
    <lineage>
        <taxon>Eukaryota</taxon>
        <taxon>Sar</taxon>
        <taxon>Alveolata</taxon>
        <taxon>Apicomplexa</taxon>
        <taxon>Aconoidasida</taxon>
        <taxon>Piroplasmida</taxon>
        <taxon>Babesiidae</taxon>
        <taxon>Babesia</taxon>
    </lineage>
</organism>
<sequence length="439" mass="49716">MDVIESDAEENLGAPEVDLFAGESDYEDDIYRASEVTGGGIPIDMTAPIHKPAKKGHLLSLDNFWHNTSNHLLEAPRTRKNVLWDFMVFHNLREEREGRYVATVQQLEAEIVLAIKKTKVAILSDVSENAHVGLFVNDVAATFDLQVMKLISRFRVHAMDGSPLCSKSGGDFEEVERKVAIETYLHSNKDFLKLKSKLSAFRMTKNRLVMSSLTRLLSSVDGMRSKVLSELFAPDSRGFKQTNLTRFLRHMDKVTDRTDFSGEYRFDLLKTFVQHKDYLETFIQHNSTFVSDGSDTNKFEDFINPFTPDHDEADIAYDKTAPSAHQQQGTPGDTPVEEPMHHDHMMDFMNATPPDDMLLSPSTYEPTPDNYDNTPYRRPMDMPSANQVTEEAAKTQVDEKLIPDEEDAQLKLLAEARKKAAEILRLKRLNRVNGATNAG</sequence>
<evidence type="ECO:0000313" key="1">
    <source>
        <dbReference type="EMBL" id="KAK1939490.1"/>
    </source>
</evidence>
<keyword evidence="2" id="KW-1185">Reference proteome</keyword>